<feature type="compositionally biased region" description="Polar residues" evidence="1">
    <location>
        <begin position="161"/>
        <end position="171"/>
    </location>
</feature>
<dbReference type="EnsemblPlants" id="AET5Gv20476000.3">
    <property type="protein sequence ID" value="AET5Gv20476000.3"/>
    <property type="gene ID" value="AET5Gv20476000"/>
</dbReference>
<protein>
    <recommendedName>
        <fullName evidence="4">PPC domain-containing protein</fullName>
    </recommendedName>
</protein>
<reference evidence="2" key="5">
    <citation type="journal article" date="2021" name="G3 (Bethesda)">
        <title>Aegilops tauschii genome assembly Aet v5.0 features greater sequence contiguity and improved annotation.</title>
        <authorList>
            <person name="Wang L."/>
            <person name="Zhu T."/>
            <person name="Rodriguez J.C."/>
            <person name="Deal K.R."/>
            <person name="Dubcovsky J."/>
            <person name="McGuire P.E."/>
            <person name="Lux T."/>
            <person name="Spannagl M."/>
            <person name="Mayer K.F.X."/>
            <person name="Baldrich P."/>
            <person name="Meyers B.C."/>
            <person name="Huo N."/>
            <person name="Gu Y.Q."/>
            <person name="Zhou H."/>
            <person name="Devos K.M."/>
            <person name="Bennetzen J.L."/>
            <person name="Unver T."/>
            <person name="Budak H."/>
            <person name="Gulick P.J."/>
            <person name="Galiba G."/>
            <person name="Kalapos B."/>
            <person name="Nelson D.R."/>
            <person name="Li P."/>
            <person name="You F.M."/>
            <person name="Luo M.C."/>
            <person name="Dvorak J."/>
        </authorList>
    </citation>
    <scope>NUCLEOTIDE SEQUENCE [LARGE SCALE GENOMIC DNA]</scope>
    <source>
        <strain evidence="2">cv. AL8/78</strain>
    </source>
</reference>
<dbReference type="InterPro" id="IPR014476">
    <property type="entry name" value="AHL15-29"/>
</dbReference>
<evidence type="ECO:0000256" key="1">
    <source>
        <dbReference type="SAM" id="MobiDB-lite"/>
    </source>
</evidence>
<dbReference type="SUPFAM" id="SSF117856">
    <property type="entry name" value="AF0104/ALDC/Ptd012-like"/>
    <property type="match status" value="1"/>
</dbReference>
<organism evidence="2 3">
    <name type="scientific">Aegilops tauschii subsp. strangulata</name>
    <name type="common">Goatgrass</name>
    <dbReference type="NCBI Taxonomy" id="200361"/>
    <lineage>
        <taxon>Eukaryota</taxon>
        <taxon>Viridiplantae</taxon>
        <taxon>Streptophyta</taxon>
        <taxon>Embryophyta</taxon>
        <taxon>Tracheophyta</taxon>
        <taxon>Spermatophyta</taxon>
        <taxon>Magnoliopsida</taxon>
        <taxon>Liliopsida</taxon>
        <taxon>Poales</taxon>
        <taxon>Poaceae</taxon>
        <taxon>BOP clade</taxon>
        <taxon>Pooideae</taxon>
        <taxon>Triticodae</taxon>
        <taxon>Triticeae</taxon>
        <taxon>Triticinae</taxon>
        <taxon>Aegilops</taxon>
    </lineage>
</organism>
<evidence type="ECO:0000313" key="2">
    <source>
        <dbReference type="EnsemblPlants" id="AET5Gv20476000.3"/>
    </source>
</evidence>
<feature type="compositionally biased region" description="Basic and acidic residues" evidence="1">
    <location>
        <begin position="142"/>
        <end position="160"/>
    </location>
</feature>
<reference evidence="3" key="1">
    <citation type="journal article" date="2014" name="Science">
        <title>Ancient hybridizations among the ancestral genomes of bread wheat.</title>
        <authorList>
            <consortium name="International Wheat Genome Sequencing Consortium,"/>
            <person name="Marcussen T."/>
            <person name="Sandve S.R."/>
            <person name="Heier L."/>
            <person name="Spannagl M."/>
            <person name="Pfeifer M."/>
            <person name="Jakobsen K.S."/>
            <person name="Wulff B.B."/>
            <person name="Steuernagel B."/>
            <person name="Mayer K.F."/>
            <person name="Olsen O.A."/>
        </authorList>
    </citation>
    <scope>NUCLEOTIDE SEQUENCE [LARGE SCALE GENOMIC DNA]</scope>
    <source>
        <strain evidence="3">cv. AL8/78</strain>
    </source>
</reference>
<dbReference type="GO" id="GO:0005634">
    <property type="term" value="C:nucleus"/>
    <property type="evidence" value="ECO:0007669"/>
    <property type="project" value="TreeGrafter"/>
</dbReference>
<feature type="region of interest" description="Disordered" evidence="1">
    <location>
        <begin position="135"/>
        <end position="178"/>
    </location>
</feature>
<reference evidence="2" key="3">
    <citation type="journal article" date="2017" name="Nature">
        <title>Genome sequence of the progenitor of the wheat D genome Aegilops tauschii.</title>
        <authorList>
            <person name="Luo M.C."/>
            <person name="Gu Y.Q."/>
            <person name="Puiu D."/>
            <person name="Wang H."/>
            <person name="Twardziok S.O."/>
            <person name="Deal K.R."/>
            <person name="Huo N."/>
            <person name="Zhu T."/>
            <person name="Wang L."/>
            <person name="Wang Y."/>
            <person name="McGuire P.E."/>
            <person name="Liu S."/>
            <person name="Long H."/>
            <person name="Ramasamy R.K."/>
            <person name="Rodriguez J.C."/>
            <person name="Van S.L."/>
            <person name="Yuan L."/>
            <person name="Wang Z."/>
            <person name="Xia Z."/>
            <person name="Xiao L."/>
            <person name="Anderson O.D."/>
            <person name="Ouyang S."/>
            <person name="Liang Y."/>
            <person name="Zimin A.V."/>
            <person name="Pertea G."/>
            <person name="Qi P."/>
            <person name="Bennetzen J.L."/>
            <person name="Dai X."/>
            <person name="Dawson M.W."/>
            <person name="Muller H.G."/>
            <person name="Kugler K."/>
            <person name="Rivarola-Duarte L."/>
            <person name="Spannagl M."/>
            <person name="Mayer K.F.X."/>
            <person name="Lu F.H."/>
            <person name="Bevan M.W."/>
            <person name="Leroy P."/>
            <person name="Li P."/>
            <person name="You F.M."/>
            <person name="Sun Q."/>
            <person name="Liu Z."/>
            <person name="Lyons E."/>
            <person name="Wicker T."/>
            <person name="Salzberg S.L."/>
            <person name="Devos K.M."/>
            <person name="Dvorak J."/>
        </authorList>
    </citation>
    <scope>NUCLEOTIDE SEQUENCE [LARGE SCALE GENOMIC DNA]</scope>
    <source>
        <strain evidence="2">cv. AL8/78</strain>
    </source>
</reference>
<dbReference type="Proteomes" id="UP000015105">
    <property type="component" value="Chromosome 5D"/>
</dbReference>
<name>A0A453KQ57_AEGTS</name>
<sequence length="261" mass="28695">FMPPPCPPGANGLTIYLAGREGQVVGGKVGDALVASGTVMVAVTTCSNITYERLPLVDDKPAKAAADPDESPAGMAVAQGLLVPKFDDLSPDLMPKEEDNLEDKQALKYTTEKMENDDTLEPLQGSTLEQVLGNLGRKHRSQKMEIDRTPDSPEPSHDSALEQTSSQNMETDPSPESAMSTLEQVRLLYRHMPIFAHFLGEKSTFASQTIWRRSHYLLKNDFGPTHLLNPPLPPVCGNYRKGGIFCFYCNDPHGVYLEYTT</sequence>
<dbReference type="PANTHER" id="PTHR31100:SF14">
    <property type="entry name" value="AT-HOOK MOTIF NUCLEAR-LOCALIZED PROTEIN 15"/>
    <property type="match status" value="1"/>
</dbReference>
<accession>A0A453KQ57</accession>
<dbReference type="GO" id="GO:0003680">
    <property type="term" value="F:minor groove of adenine-thymine-rich DNA binding"/>
    <property type="evidence" value="ECO:0007669"/>
    <property type="project" value="InterPro"/>
</dbReference>
<proteinExistence type="predicted"/>
<keyword evidence="3" id="KW-1185">Reference proteome</keyword>
<reference evidence="2" key="4">
    <citation type="submission" date="2019-03" db="UniProtKB">
        <authorList>
            <consortium name="EnsemblPlants"/>
        </authorList>
    </citation>
    <scope>IDENTIFICATION</scope>
</reference>
<evidence type="ECO:0008006" key="4">
    <source>
        <dbReference type="Google" id="ProtNLM"/>
    </source>
</evidence>
<dbReference type="GO" id="GO:0003700">
    <property type="term" value="F:DNA-binding transcription factor activity"/>
    <property type="evidence" value="ECO:0007669"/>
    <property type="project" value="TreeGrafter"/>
</dbReference>
<dbReference type="Gramene" id="AET5Gv20476000.3">
    <property type="protein sequence ID" value="AET5Gv20476000.3"/>
    <property type="gene ID" value="AET5Gv20476000"/>
</dbReference>
<dbReference type="PANTHER" id="PTHR31100">
    <property type="entry name" value="AT-HOOK MOTIF NUCLEAR-LOCALIZED PROTEIN 15"/>
    <property type="match status" value="1"/>
</dbReference>
<dbReference type="AlphaFoldDB" id="A0A453KQ57"/>
<reference evidence="3" key="2">
    <citation type="journal article" date="2017" name="Nat. Plants">
        <title>The Aegilops tauschii genome reveals multiple impacts of transposons.</title>
        <authorList>
            <person name="Zhao G."/>
            <person name="Zou C."/>
            <person name="Li K."/>
            <person name="Wang K."/>
            <person name="Li T."/>
            <person name="Gao L."/>
            <person name="Zhang X."/>
            <person name="Wang H."/>
            <person name="Yang Z."/>
            <person name="Liu X."/>
            <person name="Jiang W."/>
            <person name="Mao L."/>
            <person name="Kong X."/>
            <person name="Jiao Y."/>
            <person name="Jia J."/>
        </authorList>
    </citation>
    <scope>NUCLEOTIDE SEQUENCE [LARGE SCALE GENOMIC DNA]</scope>
    <source>
        <strain evidence="3">cv. AL8/78</strain>
    </source>
</reference>
<evidence type="ECO:0000313" key="3">
    <source>
        <dbReference type="Proteomes" id="UP000015105"/>
    </source>
</evidence>